<comment type="caution">
    <text evidence="1">The sequence shown here is derived from an EMBL/GenBank/DDBJ whole genome shotgun (WGS) entry which is preliminary data.</text>
</comment>
<sequence length="870" mass="98265">MPAHIIDVRLDSNASNGEINIRDKIVHGLSLPLDQKVLPVLLLYDEEGLRIYDEITEVDDYYLFPAENNLLQKHSDDIVKIMQGQHDNNIDHPTESVVLELGAGAMRKTSHILSACSKMVAPQTCRAPFNYYALDLERRELERTLNELIMSPLGLEMQGKIDARGLWGTYEGGLKFVEEGGLRGREVVAAAAIRARSLSSDGRSTQLSSPTLSDQGSIDTPLSTPETETFATPLHILFLGSSIGNFARGEDAAFLRSLPLRAGKGDTLLLGLDQGSDAARIERAYNDPAGVTRRFILNGLKGAGRALGDEGLFAPEKWEYLGRYNPQERRHEAYLRSRAAQTVRDPQTGVEYAFLEGELVQIETSHKYSESDAYHLFTEANLRPLKRWTDPDTNYTLWLLERPPFNFKLLRSPASGLSNSPFGVPTLQDFHEMWAAWDFVTRTMIPDSMLFEKPIDLRHICLFYTGHIPAFLDIQLSKLLGEPNTEPGHFKYLFERGIDPNVDDPTQCHPHSEVPQKDGDWPSHSSILDFQERVRARLSNLYAELESGHRQLTRRVARVLFMTHEHEAFHTETLLYMLIQRAGTGTIPPSVGGFATPCWESLAEFWDAAPNPSNPIVQLGPATVEIGHDDFEAEDTTLDVKDHEFGWDNEHPQHKVDVGEFRIEWRPVTNGQFYEYWKRAEGKVPMPKSWAMHNGSVMVSNSTKGLAWNGQVRTLYGLVAMEIAHLWPIITDYNSLSDYAIVRGGRLPTEAELRLFYDKFESGYEGGRNVGFRNLHPVPATTGGEDEGRGHNGGVWEWTSTIFEKREGFEPSLLYPAFSADFFDTHHNVVIGGSYATIPRQAERRTLRNYFQRNYPYAWIGGRIVYDVEK</sequence>
<evidence type="ECO:0000313" key="1">
    <source>
        <dbReference type="EMBL" id="KAI9508419.1"/>
    </source>
</evidence>
<dbReference type="EMBL" id="JAGFNK010000092">
    <property type="protein sequence ID" value="KAI9508419.1"/>
    <property type="molecule type" value="Genomic_DNA"/>
</dbReference>
<keyword evidence="2" id="KW-1185">Reference proteome</keyword>
<accession>A0ACC0UBG6</accession>
<organism evidence="1 2">
    <name type="scientific">Russula earlei</name>
    <dbReference type="NCBI Taxonomy" id="71964"/>
    <lineage>
        <taxon>Eukaryota</taxon>
        <taxon>Fungi</taxon>
        <taxon>Dikarya</taxon>
        <taxon>Basidiomycota</taxon>
        <taxon>Agaricomycotina</taxon>
        <taxon>Agaricomycetes</taxon>
        <taxon>Russulales</taxon>
        <taxon>Russulaceae</taxon>
        <taxon>Russula</taxon>
    </lineage>
</organism>
<protein>
    <submittedName>
        <fullName evidence="1">DUF323 domain-containing protein</fullName>
    </submittedName>
</protein>
<dbReference type="Proteomes" id="UP001207468">
    <property type="component" value="Unassembled WGS sequence"/>
</dbReference>
<evidence type="ECO:0000313" key="2">
    <source>
        <dbReference type="Proteomes" id="UP001207468"/>
    </source>
</evidence>
<name>A0ACC0UBG6_9AGAM</name>
<proteinExistence type="predicted"/>
<reference evidence="1" key="1">
    <citation type="submission" date="2021-03" db="EMBL/GenBank/DDBJ databases">
        <title>Evolutionary priming and transition to the ectomycorrhizal habit in an iconic lineage of mushroom-forming fungi: is preadaptation a requirement?</title>
        <authorList>
            <consortium name="DOE Joint Genome Institute"/>
            <person name="Looney B.P."/>
            <person name="Miyauchi S."/>
            <person name="Morin E."/>
            <person name="Drula E."/>
            <person name="Courty P.E."/>
            <person name="Chicoki N."/>
            <person name="Fauchery L."/>
            <person name="Kohler A."/>
            <person name="Kuo A."/>
            <person name="LaButti K."/>
            <person name="Pangilinan J."/>
            <person name="Lipzen A."/>
            <person name="Riley R."/>
            <person name="Andreopoulos W."/>
            <person name="He G."/>
            <person name="Johnson J."/>
            <person name="Barry K.W."/>
            <person name="Grigoriev I.V."/>
            <person name="Nagy L."/>
            <person name="Hibbett D."/>
            <person name="Henrissat B."/>
            <person name="Matheny P.B."/>
            <person name="Labbe J."/>
            <person name="Martin A.F."/>
        </authorList>
    </citation>
    <scope>NUCLEOTIDE SEQUENCE</scope>
    <source>
        <strain evidence="1">BPL698</strain>
    </source>
</reference>
<gene>
    <name evidence="1" type="ORF">F5148DRAFT_979840</name>
</gene>